<evidence type="ECO:0000256" key="1">
    <source>
        <dbReference type="ARBA" id="ARBA00010088"/>
    </source>
</evidence>
<dbReference type="InterPro" id="IPR029058">
    <property type="entry name" value="AB_hydrolase_fold"/>
</dbReference>
<dbReference type="Gene3D" id="3.40.50.1820">
    <property type="entry name" value="alpha/beta hydrolase"/>
    <property type="match status" value="1"/>
</dbReference>
<evidence type="ECO:0000259" key="5">
    <source>
        <dbReference type="Pfam" id="PF00561"/>
    </source>
</evidence>
<evidence type="ECO:0000256" key="2">
    <source>
        <dbReference type="ARBA" id="ARBA00022729"/>
    </source>
</evidence>
<dbReference type="InterPro" id="IPR013595">
    <property type="entry name" value="Pept_S33_TAP-like_C"/>
</dbReference>
<dbReference type="InterPro" id="IPR051601">
    <property type="entry name" value="Serine_prot/Carboxylest_S33"/>
</dbReference>
<feature type="signal peptide" evidence="4">
    <location>
        <begin position="1"/>
        <end position="30"/>
    </location>
</feature>
<proteinExistence type="inferred from homology"/>
<evidence type="ECO:0000313" key="8">
    <source>
        <dbReference type="Proteomes" id="UP000219565"/>
    </source>
</evidence>
<evidence type="ECO:0000259" key="6">
    <source>
        <dbReference type="Pfam" id="PF08386"/>
    </source>
</evidence>
<dbReference type="EMBL" id="OBEG01000004">
    <property type="protein sequence ID" value="SNY87522.1"/>
    <property type="molecule type" value="Genomic_DNA"/>
</dbReference>
<keyword evidence="2 4" id="KW-0732">Signal</keyword>
<feature type="chain" id="PRO_5012583341" evidence="4">
    <location>
        <begin position="31"/>
        <end position="528"/>
    </location>
</feature>
<evidence type="ECO:0000313" key="7">
    <source>
        <dbReference type="EMBL" id="SNY87522.1"/>
    </source>
</evidence>
<dbReference type="PANTHER" id="PTHR43248:SF29">
    <property type="entry name" value="TRIPEPTIDYL AMINOPEPTIDASE"/>
    <property type="match status" value="1"/>
</dbReference>
<comment type="similarity">
    <text evidence="1">Belongs to the peptidase S33 family.</text>
</comment>
<dbReference type="SUPFAM" id="SSF53474">
    <property type="entry name" value="alpha/beta-Hydrolases"/>
    <property type="match status" value="1"/>
</dbReference>
<feature type="domain" description="Peptidase S33 tripeptidyl aminopeptidase-like C-terminal" evidence="6">
    <location>
        <begin position="428"/>
        <end position="516"/>
    </location>
</feature>
<dbReference type="OrthoDB" id="4447445at2"/>
<dbReference type="GO" id="GO:0016787">
    <property type="term" value="F:hydrolase activity"/>
    <property type="evidence" value="ECO:0007669"/>
    <property type="project" value="UniProtKB-KW"/>
</dbReference>
<accession>A0A285LRH0</accession>
<name>A0A285LRH0_9NOCA</name>
<dbReference type="RefSeq" id="WP_097246465.1">
    <property type="nucleotide sequence ID" value="NZ_OBEG01000004.1"/>
</dbReference>
<keyword evidence="3" id="KW-0378">Hydrolase</keyword>
<protein>
    <submittedName>
        <fullName evidence="7">TAP-like protein</fullName>
    </submittedName>
</protein>
<reference evidence="7 8" key="1">
    <citation type="submission" date="2017-09" db="EMBL/GenBank/DDBJ databases">
        <authorList>
            <person name="Ehlers B."/>
            <person name="Leendertz F.H."/>
        </authorList>
    </citation>
    <scope>NUCLEOTIDE SEQUENCE [LARGE SCALE GENOMIC DNA]</scope>
    <source>
        <strain evidence="7 8">DSM 45537</strain>
    </source>
</reference>
<dbReference type="InterPro" id="IPR000073">
    <property type="entry name" value="AB_hydrolase_1"/>
</dbReference>
<keyword evidence="8" id="KW-1185">Reference proteome</keyword>
<dbReference type="Pfam" id="PF08386">
    <property type="entry name" value="Abhydrolase_4"/>
    <property type="match status" value="1"/>
</dbReference>
<dbReference type="Proteomes" id="UP000219565">
    <property type="component" value="Unassembled WGS sequence"/>
</dbReference>
<organism evidence="7 8">
    <name type="scientific">Nocardia amikacinitolerans</name>
    <dbReference type="NCBI Taxonomy" id="756689"/>
    <lineage>
        <taxon>Bacteria</taxon>
        <taxon>Bacillati</taxon>
        <taxon>Actinomycetota</taxon>
        <taxon>Actinomycetes</taxon>
        <taxon>Mycobacteriales</taxon>
        <taxon>Nocardiaceae</taxon>
        <taxon>Nocardia</taxon>
    </lineage>
</organism>
<gene>
    <name evidence="7" type="ORF">SAMN04244553_4469</name>
</gene>
<feature type="domain" description="AB hydrolase-1" evidence="5">
    <location>
        <begin position="86"/>
        <end position="245"/>
    </location>
</feature>
<dbReference type="STRING" id="1379680.GCA_001612615_03789"/>
<dbReference type="AlphaFoldDB" id="A0A285LRH0"/>
<sequence>MMRTRISRVATALAAAGMLGGSVLTGLADAAPTPAFGSCPDGSVPEGAGVQCAVISVPMNHAEPDGARIDLTVSRIAATGERHGVVFTNPGGPGADSLAYWAQRIEVMPAELNAHYDRIAVQPRGLRWATPLRCVSKTENAEGQQVSIGGGSRDEIKKACDAAQPGYLDTITTENTARDMEAVRAALGIERISYLGTSYGTYLGAVYASLFPDRVERMVLDSNVHPDWVWTEEFAQQQAAGKQRLDDLFAWIAEHNGEYRLGDTALRVYQNWVRLVSAQGGGWYANLTPPPASVADLPGELPEPLAELARDGYNGTMEQGGKLQNLVRTLISGGGSAQVPLVGATAVATYTRSFWPTFARAMSDANGDPANVQRLLAIEGATATDPTGRFVFSAITCNENAVPGRPELIGAAIGTIASGGNAMDARADLVRAGLSCGSWRPIADPVPLTGIGLRTKPLVLQSRHDALTPYEGGPAMARALQGSLVTVEGGDHGTFGRGNPAVDDAVLTYLRTGQVTVTHADQAPLPTR</sequence>
<evidence type="ECO:0000256" key="4">
    <source>
        <dbReference type="SAM" id="SignalP"/>
    </source>
</evidence>
<dbReference type="PANTHER" id="PTHR43248">
    <property type="entry name" value="2-SUCCINYL-6-HYDROXY-2,4-CYCLOHEXADIENE-1-CARBOXYLATE SYNTHASE"/>
    <property type="match status" value="1"/>
</dbReference>
<evidence type="ECO:0000256" key="3">
    <source>
        <dbReference type="ARBA" id="ARBA00022801"/>
    </source>
</evidence>
<dbReference type="Pfam" id="PF00561">
    <property type="entry name" value="Abhydrolase_1"/>
    <property type="match status" value="1"/>
</dbReference>